<comment type="catalytic activity">
    <reaction evidence="5">
        <text>a 2'-deoxyadenosine in DNA + S-adenosyl-L-methionine = an N(6)-methyl-2'-deoxyadenosine in DNA + S-adenosyl-L-homocysteine + H(+)</text>
        <dbReference type="Rhea" id="RHEA:15197"/>
        <dbReference type="Rhea" id="RHEA-COMP:12418"/>
        <dbReference type="Rhea" id="RHEA-COMP:12419"/>
        <dbReference type="ChEBI" id="CHEBI:15378"/>
        <dbReference type="ChEBI" id="CHEBI:57856"/>
        <dbReference type="ChEBI" id="CHEBI:59789"/>
        <dbReference type="ChEBI" id="CHEBI:90615"/>
        <dbReference type="ChEBI" id="CHEBI:90616"/>
        <dbReference type="EC" id="2.1.1.72"/>
    </reaction>
</comment>
<comment type="caution">
    <text evidence="7">The sequence shown here is derived from an EMBL/GenBank/DDBJ whole genome shotgun (WGS) entry which is preliminary data.</text>
</comment>
<dbReference type="SUPFAM" id="SSF53335">
    <property type="entry name" value="S-adenosyl-L-methionine-dependent methyltransferases"/>
    <property type="match status" value="1"/>
</dbReference>
<feature type="domain" description="Type II methyltransferase M.TaqI-like" evidence="6">
    <location>
        <begin position="389"/>
        <end position="556"/>
    </location>
</feature>
<evidence type="ECO:0000313" key="8">
    <source>
        <dbReference type="Proteomes" id="UP000530060"/>
    </source>
</evidence>
<evidence type="ECO:0000256" key="4">
    <source>
        <dbReference type="ARBA" id="ARBA00022691"/>
    </source>
</evidence>
<reference evidence="7 8" key="1">
    <citation type="submission" date="2020-06" db="EMBL/GenBank/DDBJ databases">
        <authorList>
            <person name="Criscuolo A."/>
        </authorList>
    </citation>
    <scope>NUCLEOTIDE SEQUENCE [LARGE SCALE GENOMIC DNA]</scope>
    <source>
        <strain evidence="8">CIP 111411</strain>
    </source>
</reference>
<evidence type="ECO:0000259" key="6">
    <source>
        <dbReference type="Pfam" id="PF07669"/>
    </source>
</evidence>
<organism evidence="7 8">
    <name type="scientific">Flavobacterium salmonis</name>
    <dbReference type="NCBI Taxonomy" id="2654844"/>
    <lineage>
        <taxon>Bacteria</taxon>
        <taxon>Pseudomonadati</taxon>
        <taxon>Bacteroidota</taxon>
        <taxon>Flavobacteriia</taxon>
        <taxon>Flavobacteriales</taxon>
        <taxon>Flavobacteriaceae</taxon>
        <taxon>Flavobacterium</taxon>
    </lineage>
</organism>
<dbReference type="Proteomes" id="UP000530060">
    <property type="component" value="Unassembled WGS sequence"/>
</dbReference>
<dbReference type="AlphaFoldDB" id="A0A6V6Z4P4"/>
<dbReference type="GO" id="GO:0006304">
    <property type="term" value="P:DNA modification"/>
    <property type="evidence" value="ECO:0007669"/>
    <property type="project" value="InterPro"/>
</dbReference>
<dbReference type="EC" id="2.1.1.72" evidence="1"/>
<dbReference type="Pfam" id="PF07669">
    <property type="entry name" value="Eco57I"/>
    <property type="match status" value="1"/>
</dbReference>
<keyword evidence="8" id="KW-1185">Reference proteome</keyword>
<dbReference type="EMBL" id="CAIJDP010000079">
    <property type="protein sequence ID" value="CAD0006733.1"/>
    <property type="molecule type" value="Genomic_DNA"/>
</dbReference>
<protein>
    <recommendedName>
        <fullName evidence="1">site-specific DNA-methyltransferase (adenine-specific)</fullName>
        <ecNumber evidence="1">2.1.1.72</ecNumber>
    </recommendedName>
</protein>
<dbReference type="GO" id="GO:0003676">
    <property type="term" value="F:nucleic acid binding"/>
    <property type="evidence" value="ECO:0007669"/>
    <property type="project" value="InterPro"/>
</dbReference>
<dbReference type="PRINTS" id="PR00507">
    <property type="entry name" value="N12N6MTFRASE"/>
</dbReference>
<dbReference type="InterPro" id="IPR011639">
    <property type="entry name" value="MethylTrfase_TaqI-like_dom"/>
</dbReference>
<dbReference type="PROSITE" id="PS00092">
    <property type="entry name" value="N6_MTASE"/>
    <property type="match status" value="1"/>
</dbReference>
<evidence type="ECO:0000256" key="1">
    <source>
        <dbReference type="ARBA" id="ARBA00011900"/>
    </source>
</evidence>
<evidence type="ECO:0000256" key="2">
    <source>
        <dbReference type="ARBA" id="ARBA00022603"/>
    </source>
</evidence>
<keyword evidence="4" id="KW-0949">S-adenosyl-L-methionine</keyword>
<sequence>MKNLNEIFSKLGISKENGLFLTKENKWKTETSFPNRVKRLIERKIEPDAIFVFDNKPMILFFENRENKSELHEAIWNFNECPIAIFIDNGTVEIFNGFNYLTENKSLEKLGNSDKLTNFSYFELVTGRTWEQYKEQLDYKNRVDYHLLQNIQAAREILVEGNEKRAKLINALLGKIIFVRYLIDRKVKMKFDGKSRTWTNPEFCDLLDDPEKIQAFFEYIEDKEKGFNGDLFPLSASEYQQVGKNDYQVLKRLLLGFDIAKNQPSLFELYDFSIIPIEFISNVYEMFIGKDNQKEEGAYYTPLFLVDYILKETVEKHLSDTSKLDVQLNEILLNKPGNYSYCKVLDPACGSGIFLVETLRKIIEKYITDTGIKVRDEKFKTAIKNLAKENIYGVDKDLSAVQVAVFSIYLTLLDYLEPPAIETFKFPILFNTNFFEADFFDVNATFNSQFKDIEFDFILGNPPWKGNGMNDLGKSYLKQRKNDEKPLKKKFNIAINNNEIAEGFVLRVSDFCNSQTQIAFIIGSRSLYNLGYNKEERSVFRQYLLEEYFIDKVFELAPVRYEVFEKSNKPAVAPAAVIFYRYANGVNTDRNIVNHVSLKQSRFFSLFKIFTINRSDYKQIQQDKLKEFDWLWKVLVYGSYLDFNFVRRLKEGFLTIKEIIGDKRNYIYATGFHSRSKALDIPKDTSGIENIPFIKTNAIQSFFIDYKKEDLLEKEKIDLIKDVRIYQAPMLLTRKGLDMTTLTVKNSIARKDMIFKDGITSIKPLNENGISVLSDISAVFSSNLFAYYAINTFVSIGIEREQVQNYNKFSLPYLEINASDRIKKIEKAKQQIYSETQEILIDNHKIHNLENTVNTELNNINKSIYEKLELDDIELSLINYALEINLNLIVGNDDSKNLLFSTIDMNDEILKNYASIFVERFKSKLEKEDKKFVVEIWHTNQIVGMFFKLVPVSSFKNAIVWVDKQENDWEILSLLTKISSEKVTDKLFVQKDIRGFEKEYFYIFKPNEKRLWHKAIGYLDVNEFADAILKAGRKGI</sequence>
<keyword evidence="3" id="KW-0808">Transferase</keyword>
<evidence type="ECO:0000256" key="3">
    <source>
        <dbReference type="ARBA" id="ARBA00022679"/>
    </source>
</evidence>
<dbReference type="GO" id="GO:0032259">
    <property type="term" value="P:methylation"/>
    <property type="evidence" value="ECO:0007669"/>
    <property type="project" value="UniProtKB-KW"/>
</dbReference>
<dbReference type="PANTHER" id="PTHR33841:SF1">
    <property type="entry name" value="DNA METHYLTRANSFERASE A"/>
    <property type="match status" value="1"/>
</dbReference>
<dbReference type="PANTHER" id="PTHR33841">
    <property type="entry name" value="DNA METHYLTRANSFERASE YEEA-RELATED"/>
    <property type="match status" value="1"/>
</dbReference>
<evidence type="ECO:0000313" key="7">
    <source>
        <dbReference type="EMBL" id="CAD0006733.1"/>
    </source>
</evidence>
<dbReference type="GO" id="GO:0009007">
    <property type="term" value="F:site-specific DNA-methyltransferase (adenine-specific) activity"/>
    <property type="evidence" value="ECO:0007669"/>
    <property type="project" value="UniProtKB-EC"/>
</dbReference>
<dbReference type="InterPro" id="IPR050953">
    <property type="entry name" value="N4_N6_ade-DNA_methylase"/>
</dbReference>
<accession>A0A6V6Z4P4</accession>
<gene>
    <name evidence="7" type="ORF">FLAT13_03462</name>
</gene>
<dbReference type="RefSeq" id="WP_180909757.1">
    <property type="nucleotide sequence ID" value="NZ_CAIJDP010000079.1"/>
</dbReference>
<dbReference type="InterPro" id="IPR029063">
    <property type="entry name" value="SAM-dependent_MTases_sf"/>
</dbReference>
<name>A0A6V6Z4P4_9FLAO</name>
<keyword evidence="2" id="KW-0489">Methyltransferase</keyword>
<dbReference type="Gene3D" id="3.40.50.150">
    <property type="entry name" value="Vaccinia Virus protein VP39"/>
    <property type="match status" value="1"/>
</dbReference>
<evidence type="ECO:0000256" key="5">
    <source>
        <dbReference type="ARBA" id="ARBA00047942"/>
    </source>
</evidence>
<proteinExistence type="predicted"/>
<dbReference type="InterPro" id="IPR002052">
    <property type="entry name" value="DNA_methylase_N6_adenine_CS"/>
</dbReference>